<dbReference type="AlphaFoldDB" id="A0A2V1DVC2"/>
<dbReference type="EMBL" id="KZ805346">
    <property type="protein sequence ID" value="PVI02167.1"/>
    <property type="molecule type" value="Genomic_DNA"/>
</dbReference>
<protein>
    <submittedName>
        <fullName evidence="2">Uncharacterized protein</fullName>
    </submittedName>
</protein>
<keyword evidence="3" id="KW-1185">Reference proteome</keyword>
<accession>A0A2V1DVC2</accession>
<dbReference type="Proteomes" id="UP000244855">
    <property type="component" value="Unassembled WGS sequence"/>
</dbReference>
<reference evidence="2 3" key="1">
    <citation type="journal article" date="2018" name="Sci. Rep.">
        <title>Comparative genomics provides insights into the lifestyle and reveals functional heterogeneity of dark septate endophytic fungi.</title>
        <authorList>
            <person name="Knapp D.G."/>
            <person name="Nemeth J.B."/>
            <person name="Barry K."/>
            <person name="Hainaut M."/>
            <person name="Henrissat B."/>
            <person name="Johnson J."/>
            <person name="Kuo A."/>
            <person name="Lim J.H.P."/>
            <person name="Lipzen A."/>
            <person name="Nolan M."/>
            <person name="Ohm R.A."/>
            <person name="Tamas L."/>
            <person name="Grigoriev I.V."/>
            <person name="Spatafora J.W."/>
            <person name="Nagy L.G."/>
            <person name="Kovacs G.M."/>
        </authorList>
    </citation>
    <scope>NUCLEOTIDE SEQUENCE [LARGE SCALE GENOMIC DNA]</scope>
    <source>
        <strain evidence="2 3">DSE2036</strain>
    </source>
</reference>
<proteinExistence type="predicted"/>
<evidence type="ECO:0000313" key="2">
    <source>
        <dbReference type="EMBL" id="PVI02167.1"/>
    </source>
</evidence>
<organism evidence="2 3">
    <name type="scientific">Periconia macrospinosa</name>
    <dbReference type="NCBI Taxonomy" id="97972"/>
    <lineage>
        <taxon>Eukaryota</taxon>
        <taxon>Fungi</taxon>
        <taxon>Dikarya</taxon>
        <taxon>Ascomycota</taxon>
        <taxon>Pezizomycotina</taxon>
        <taxon>Dothideomycetes</taxon>
        <taxon>Pleosporomycetidae</taxon>
        <taxon>Pleosporales</taxon>
        <taxon>Massarineae</taxon>
        <taxon>Periconiaceae</taxon>
        <taxon>Periconia</taxon>
    </lineage>
</organism>
<evidence type="ECO:0000313" key="3">
    <source>
        <dbReference type="Proteomes" id="UP000244855"/>
    </source>
</evidence>
<feature type="region of interest" description="Disordered" evidence="1">
    <location>
        <begin position="77"/>
        <end position="98"/>
    </location>
</feature>
<name>A0A2V1DVC2_9PLEO</name>
<evidence type="ECO:0000256" key="1">
    <source>
        <dbReference type="SAM" id="MobiDB-lite"/>
    </source>
</evidence>
<sequence length="251" mass="27186">MLLSAFSSLLNITTTSVFNTTLSINAFPSNSANVSLVIDAASSTRMIGSSHPAGDLSAALDSPLPLSPVSVIETQSTSTLPLMSKKSPRETSKTKPVPVSTVTRDLTEYLPEREIAPPNPGPTTFSNDYWHAFIPEFSCPADHNKAFWVGNSTFVYVECNMYMWTSKWACKTAILATFRTLDFHACLGECILNKACQWAQWEAGGGHQDGLGGDCSLFDSICQMYGYRKSWGAVVAVRDVPSNLENGGRPG</sequence>
<gene>
    <name evidence="2" type="ORF">DM02DRAFT_702639</name>
</gene>